<name>A0AAD9AFF3_9PEZI</name>
<organism evidence="2 3">
    <name type="scientific">Colletotrichum chrysophilum</name>
    <dbReference type="NCBI Taxonomy" id="1836956"/>
    <lineage>
        <taxon>Eukaryota</taxon>
        <taxon>Fungi</taxon>
        <taxon>Dikarya</taxon>
        <taxon>Ascomycota</taxon>
        <taxon>Pezizomycotina</taxon>
        <taxon>Sordariomycetes</taxon>
        <taxon>Hypocreomycetidae</taxon>
        <taxon>Glomerellales</taxon>
        <taxon>Glomerellaceae</taxon>
        <taxon>Colletotrichum</taxon>
        <taxon>Colletotrichum gloeosporioides species complex</taxon>
    </lineage>
</organism>
<protein>
    <submittedName>
        <fullName evidence="2">Uncharacterized protein</fullName>
    </submittedName>
</protein>
<evidence type="ECO:0000256" key="1">
    <source>
        <dbReference type="SAM" id="MobiDB-lite"/>
    </source>
</evidence>
<reference evidence="2" key="1">
    <citation type="submission" date="2023-01" db="EMBL/GenBank/DDBJ databases">
        <title>Colletotrichum chrysophilum M932 genome sequence.</title>
        <authorList>
            <person name="Baroncelli R."/>
        </authorList>
    </citation>
    <scope>NUCLEOTIDE SEQUENCE</scope>
    <source>
        <strain evidence="2">M932</strain>
    </source>
</reference>
<dbReference type="AlphaFoldDB" id="A0AAD9AFF3"/>
<accession>A0AAD9AFF3</accession>
<evidence type="ECO:0000313" key="2">
    <source>
        <dbReference type="EMBL" id="KAK1845647.1"/>
    </source>
</evidence>
<keyword evidence="3" id="KW-1185">Reference proteome</keyword>
<comment type="caution">
    <text evidence="2">The sequence shown here is derived from an EMBL/GenBank/DDBJ whole genome shotgun (WGS) entry which is preliminary data.</text>
</comment>
<proteinExistence type="predicted"/>
<feature type="compositionally biased region" description="Basic and acidic residues" evidence="1">
    <location>
        <begin position="10"/>
        <end position="25"/>
    </location>
</feature>
<dbReference type="Proteomes" id="UP001243330">
    <property type="component" value="Unassembled WGS sequence"/>
</dbReference>
<dbReference type="EMBL" id="JAQOWY010000264">
    <property type="protein sequence ID" value="KAK1845647.1"/>
    <property type="molecule type" value="Genomic_DNA"/>
</dbReference>
<evidence type="ECO:0000313" key="3">
    <source>
        <dbReference type="Proteomes" id="UP001243330"/>
    </source>
</evidence>
<sequence length="84" mass="8856">MSAARWYPKRPSEHDLSLRPSDFQRDQTNVAAPRGGSGAQGHSAGIQASSRAKEGGSERFRGFGELVTEGIGGLLGQMRVVDGG</sequence>
<feature type="region of interest" description="Disordered" evidence="1">
    <location>
        <begin position="1"/>
        <end position="57"/>
    </location>
</feature>
<gene>
    <name evidence="2" type="ORF">CCHR01_11712</name>
</gene>